<dbReference type="SUPFAM" id="SSF88713">
    <property type="entry name" value="Glycoside hydrolase/deacetylase"/>
    <property type="match status" value="1"/>
</dbReference>
<keyword evidence="2" id="KW-1185">Reference proteome</keyword>
<dbReference type="KEGG" id="wsu:WS0962"/>
<organism evidence="2">
    <name type="scientific">Wolinella succinogenes (strain ATCC 29543 / DSM 1740 / CCUG 13145 / JCM 31913 / LMG 7466 / NCTC 11488 / FDC 602W)</name>
    <name type="common">Vibrio succinogenes</name>
    <dbReference type="NCBI Taxonomy" id="273121"/>
    <lineage>
        <taxon>Bacteria</taxon>
        <taxon>Pseudomonadati</taxon>
        <taxon>Campylobacterota</taxon>
        <taxon>Epsilonproteobacteria</taxon>
        <taxon>Campylobacterales</taxon>
        <taxon>Helicobacteraceae</taxon>
        <taxon>Wolinella</taxon>
    </lineage>
</organism>
<reference evidence="1 2" key="1">
    <citation type="journal article" date="2003" name="Proc. Natl. Acad. Sci. U.S.A.">
        <title>Complete genome sequence and analysis of Wolinella succinogenes.</title>
        <authorList>
            <person name="Baar C."/>
            <person name="Eppinger M."/>
            <person name="Raddatz G."/>
            <person name="Simon JM."/>
            <person name="Lanz C."/>
            <person name="Klimmek O."/>
            <person name="Nandakumar R."/>
            <person name="Gross R."/>
            <person name="Rosinus A."/>
            <person name="Keller H."/>
            <person name="Jagtap P."/>
            <person name="Linke B."/>
            <person name="Meyer F."/>
            <person name="Lederer H."/>
            <person name="Schuster S.C."/>
        </authorList>
    </citation>
    <scope>NUCLEOTIDE SEQUENCE [LARGE SCALE GENOMIC DNA]</scope>
    <source>
        <strain evidence="2">ATCC 29543 / DSM 1740 / CCUG 13145 / JCM 31913 / LMG 7466 / NCTC 11488 / FDC 602W</strain>
    </source>
</reference>
<evidence type="ECO:0008006" key="3">
    <source>
        <dbReference type="Google" id="ProtNLM"/>
    </source>
</evidence>
<dbReference type="CDD" id="cd10963">
    <property type="entry name" value="CE4_RC0012_like"/>
    <property type="match status" value="1"/>
</dbReference>
<accession>Q7MRX4</accession>
<sequence length="295" mass="34151">MRFWIGMLFWAGVCFGEIVRYEPLSLDVWYQGRFYHAFRLLEESSAQSYLAFDHQTLQAQKIPLQEAKIAPGAALEDSLYKKMMREAYKPPRLLANDGLKSFGGESHYLSVDLCPSRHKGFEERLWTLLEARQKAFPVIVCVSGRWMDSHKEEWAALIQKERQGSLEILWCNHTYDHFYEKNLPLERNFLRHESQNLSKEVLQLEKRWLKEGILPSPFFRFPGLISSPSLMQELQKLGLIPLGAQAWMAKGEIPQKGGIILLHGNLNEPLGIDLFERFLEENQGAHFGGVKEMQN</sequence>
<dbReference type="InterPro" id="IPR011330">
    <property type="entry name" value="Glyco_hydro/deAcase_b/a-brl"/>
</dbReference>
<name>Q7MRX4_WOLSU</name>
<dbReference type="Gene3D" id="3.20.20.370">
    <property type="entry name" value="Glycoside hydrolase/deacetylase"/>
    <property type="match status" value="1"/>
</dbReference>
<dbReference type="AlphaFoldDB" id="Q7MRX4"/>
<dbReference type="RefSeq" id="WP_011138859.1">
    <property type="nucleotide sequence ID" value="NC_005090.1"/>
</dbReference>
<dbReference type="eggNOG" id="COG0726">
    <property type="taxonomic scope" value="Bacteria"/>
</dbReference>
<evidence type="ECO:0000313" key="2">
    <source>
        <dbReference type="Proteomes" id="UP000000422"/>
    </source>
</evidence>
<dbReference type="Proteomes" id="UP000000422">
    <property type="component" value="Chromosome"/>
</dbReference>
<proteinExistence type="predicted"/>
<evidence type="ECO:0000313" key="1">
    <source>
        <dbReference type="EMBL" id="CAE10065.1"/>
    </source>
</evidence>
<gene>
    <name evidence="1" type="ordered locus">WS0962</name>
</gene>
<dbReference type="GO" id="GO:0005975">
    <property type="term" value="P:carbohydrate metabolic process"/>
    <property type="evidence" value="ECO:0007669"/>
    <property type="project" value="InterPro"/>
</dbReference>
<dbReference type="EMBL" id="BX571659">
    <property type="protein sequence ID" value="CAE10065.1"/>
    <property type="molecule type" value="Genomic_DNA"/>
</dbReference>
<protein>
    <recommendedName>
        <fullName evidence="3">NodB homology domain-containing protein</fullName>
    </recommendedName>
</protein>
<dbReference type="HOGENOM" id="CLU_078784_0_0_7"/>
<dbReference type="STRING" id="273121.WS0962"/>